<evidence type="ECO:0000256" key="5">
    <source>
        <dbReference type="SAM" id="Coils"/>
    </source>
</evidence>
<evidence type="ECO:0000256" key="2">
    <source>
        <dbReference type="ARBA" id="ARBA00011695"/>
    </source>
</evidence>
<dbReference type="Proteomes" id="UP000614601">
    <property type="component" value="Unassembled WGS sequence"/>
</dbReference>
<sequence>MSAEFKTKVSPEDQAQINEFAREHKHLVDLKSEYKNLEKEKANYDDANDELIILDETDGPFAYKFGESFIYLDHDEVTNKLETASAACEKRMEVFQKQIEQASKRRDQLKEQLRKKFGDNIGLDDDEE</sequence>
<dbReference type="AlphaFoldDB" id="A0A811KVG5"/>
<evidence type="ECO:0000313" key="7">
    <source>
        <dbReference type="Proteomes" id="UP000614601"/>
    </source>
</evidence>
<evidence type="ECO:0000313" key="6">
    <source>
        <dbReference type="EMBL" id="CAD5219003.1"/>
    </source>
</evidence>
<comment type="caution">
    <text evidence="6">The sequence shown here is derived from an EMBL/GenBank/DDBJ whole genome shotgun (WGS) entry which is preliminary data.</text>
</comment>
<dbReference type="InterPro" id="IPR009053">
    <property type="entry name" value="Prefoldin"/>
</dbReference>
<dbReference type="OrthoDB" id="10250441at2759"/>
<evidence type="ECO:0000256" key="1">
    <source>
        <dbReference type="ARBA" id="ARBA00008045"/>
    </source>
</evidence>
<dbReference type="Gene3D" id="1.10.287.370">
    <property type="match status" value="1"/>
</dbReference>
<dbReference type="Proteomes" id="UP000783686">
    <property type="component" value="Unassembled WGS sequence"/>
</dbReference>
<feature type="coiled-coil region" evidence="5">
    <location>
        <begin position="85"/>
        <end position="119"/>
    </location>
</feature>
<comment type="function">
    <text evidence="4">Binds specifically to cytosolic chaperonin (c-CPN) and transfers target proteins to it. Binds to nascent polypeptide chain and promotes folding in an environment in which there are many competing pathways for nonnative proteins.</text>
</comment>
<keyword evidence="5" id="KW-0175">Coiled coil</keyword>
<dbReference type="GO" id="GO:0005737">
    <property type="term" value="C:cytoplasm"/>
    <property type="evidence" value="ECO:0007669"/>
    <property type="project" value="TreeGrafter"/>
</dbReference>
<gene>
    <name evidence="6" type="ORF">BOKJ2_LOCUS8213</name>
</gene>
<accession>A0A811KVG5</accession>
<dbReference type="InterPro" id="IPR016661">
    <property type="entry name" value="PFDN4"/>
</dbReference>
<comment type="similarity">
    <text evidence="1 4">Belongs to the prefoldin subunit beta family.</text>
</comment>
<dbReference type="InterPro" id="IPR002777">
    <property type="entry name" value="PFD_beta-like"/>
</dbReference>
<dbReference type="EMBL" id="CAJFDH010000004">
    <property type="protein sequence ID" value="CAD5219003.1"/>
    <property type="molecule type" value="Genomic_DNA"/>
</dbReference>
<name>A0A811KVG5_9BILA</name>
<dbReference type="SUPFAM" id="SSF46579">
    <property type="entry name" value="Prefoldin"/>
    <property type="match status" value="1"/>
</dbReference>
<dbReference type="GO" id="GO:0051082">
    <property type="term" value="F:unfolded protein binding"/>
    <property type="evidence" value="ECO:0007669"/>
    <property type="project" value="InterPro"/>
</dbReference>
<dbReference type="EMBL" id="CAJFCW020000004">
    <property type="protein sequence ID" value="CAG9112268.1"/>
    <property type="molecule type" value="Genomic_DNA"/>
</dbReference>
<organism evidence="6 7">
    <name type="scientific">Bursaphelenchus okinawaensis</name>
    <dbReference type="NCBI Taxonomy" id="465554"/>
    <lineage>
        <taxon>Eukaryota</taxon>
        <taxon>Metazoa</taxon>
        <taxon>Ecdysozoa</taxon>
        <taxon>Nematoda</taxon>
        <taxon>Chromadorea</taxon>
        <taxon>Rhabditida</taxon>
        <taxon>Tylenchina</taxon>
        <taxon>Tylenchomorpha</taxon>
        <taxon>Aphelenchoidea</taxon>
        <taxon>Aphelenchoididae</taxon>
        <taxon>Bursaphelenchus</taxon>
    </lineage>
</organism>
<evidence type="ECO:0000256" key="4">
    <source>
        <dbReference type="PIRNR" id="PIRNR016477"/>
    </source>
</evidence>
<dbReference type="GO" id="GO:0016272">
    <property type="term" value="C:prefoldin complex"/>
    <property type="evidence" value="ECO:0007669"/>
    <property type="project" value="UniProtKB-UniRule"/>
</dbReference>
<reference evidence="6" key="1">
    <citation type="submission" date="2020-09" db="EMBL/GenBank/DDBJ databases">
        <authorList>
            <person name="Kikuchi T."/>
        </authorList>
    </citation>
    <scope>NUCLEOTIDE SEQUENCE</scope>
    <source>
        <strain evidence="6">SH1</strain>
    </source>
</reference>
<dbReference type="Pfam" id="PF01920">
    <property type="entry name" value="Prefoldin_2"/>
    <property type="match status" value="1"/>
</dbReference>
<feature type="coiled-coil region" evidence="5">
    <location>
        <begin position="20"/>
        <end position="57"/>
    </location>
</feature>
<comment type="subunit">
    <text evidence="2 4">Heterohexamer of two PFD-alpha type and four PFD-beta type subunits.</text>
</comment>
<dbReference type="PANTHER" id="PTHR21100">
    <property type="entry name" value="PREFOLDIN SUBUNIT 4"/>
    <property type="match status" value="1"/>
</dbReference>
<dbReference type="PIRSF" id="PIRSF016477">
    <property type="entry name" value="Prefoldin_subunit_4"/>
    <property type="match status" value="1"/>
</dbReference>
<evidence type="ECO:0000256" key="3">
    <source>
        <dbReference type="ARBA" id="ARBA00023186"/>
    </source>
</evidence>
<proteinExistence type="inferred from homology"/>
<protein>
    <recommendedName>
        <fullName evidence="4">Prefoldin subunit 4</fullName>
    </recommendedName>
</protein>
<keyword evidence="7" id="KW-1185">Reference proteome</keyword>
<dbReference type="PANTHER" id="PTHR21100:SF9">
    <property type="entry name" value="PREFOLDIN SUBUNIT 4"/>
    <property type="match status" value="1"/>
</dbReference>
<keyword evidence="3 4" id="KW-0143">Chaperone</keyword>
<dbReference type="GO" id="GO:0006457">
    <property type="term" value="P:protein folding"/>
    <property type="evidence" value="ECO:0007669"/>
    <property type="project" value="UniProtKB-UniRule"/>
</dbReference>